<dbReference type="HOGENOM" id="CLU_3220264_0_0_10"/>
<accession>F9DIU3</accession>
<name>F9DIU3_9BACT</name>
<proteinExistence type="predicted"/>
<reference evidence="1 2" key="1">
    <citation type="submission" date="2011-04" db="EMBL/GenBank/DDBJ databases">
        <authorList>
            <person name="Muzny D."/>
            <person name="Qin X."/>
            <person name="Deng J."/>
            <person name="Jiang H."/>
            <person name="Liu Y."/>
            <person name="Qu J."/>
            <person name="Song X.-Z."/>
            <person name="Zhang L."/>
            <person name="Thornton R."/>
            <person name="Coyle M."/>
            <person name="Francisco L."/>
            <person name="Jackson L."/>
            <person name="Javaid M."/>
            <person name="Korchina V."/>
            <person name="Kovar C."/>
            <person name="Mata R."/>
            <person name="Mathew T."/>
            <person name="Ngo R."/>
            <person name="Nguyen L."/>
            <person name="Nguyen N."/>
            <person name="Okwuonu G."/>
            <person name="Ongeri F."/>
            <person name="Pham C."/>
            <person name="Simmons D."/>
            <person name="Wilczek-Boney K."/>
            <person name="Hale W."/>
            <person name="Jakkamsetti A."/>
            <person name="Pham P."/>
            <person name="Ruth R."/>
            <person name="San Lucas F."/>
            <person name="Warren J."/>
            <person name="Zhang J."/>
            <person name="Zhao Z."/>
            <person name="Zhou C."/>
            <person name="Zhu D."/>
            <person name="Lee S."/>
            <person name="Bess C."/>
            <person name="Blankenburg K."/>
            <person name="Forbes L."/>
            <person name="Fu Q."/>
            <person name="Gubbala S."/>
            <person name="Hirani K."/>
            <person name="Jayaseelan J.C."/>
            <person name="Lara F."/>
            <person name="Munidasa M."/>
            <person name="Palculict T."/>
            <person name="Patil S."/>
            <person name="Pu L.-L."/>
            <person name="Saada N."/>
            <person name="Tang L."/>
            <person name="Weissenberger G."/>
            <person name="Zhu Y."/>
            <person name="Hemphill L."/>
            <person name="Shang Y."/>
            <person name="Youmans B."/>
            <person name="Ayvaz T."/>
            <person name="Ross M."/>
            <person name="Santibanez J."/>
            <person name="Aqrawi P."/>
            <person name="Gross S."/>
            <person name="Joshi V."/>
            <person name="Fowler G."/>
            <person name="Nazareth L."/>
            <person name="Reid J."/>
            <person name="Worley K."/>
            <person name="Petrosino J."/>
            <person name="Highlander S."/>
            <person name="Gibbs R."/>
        </authorList>
    </citation>
    <scope>NUCLEOTIDE SEQUENCE [LARGE SCALE GENOMIC DNA]</scope>
    <source>
        <strain evidence="1 2">ATCC 700821</strain>
    </source>
</reference>
<evidence type="ECO:0000313" key="1">
    <source>
        <dbReference type="EMBL" id="EGQ16776.1"/>
    </source>
</evidence>
<comment type="caution">
    <text evidence="1">The sequence shown here is derived from an EMBL/GenBank/DDBJ whole genome shotgun (WGS) entry which is preliminary data.</text>
</comment>
<sequence>MQTSIKESSLLVYRVLPILCKDSANEYKREFTLSLSSAAYLMQR</sequence>
<evidence type="ECO:0000313" key="2">
    <source>
        <dbReference type="Proteomes" id="UP000004123"/>
    </source>
</evidence>
<dbReference type="Proteomes" id="UP000004123">
    <property type="component" value="Unassembled WGS sequence"/>
</dbReference>
<protein>
    <submittedName>
        <fullName evidence="1">Uncharacterized protein</fullName>
    </submittedName>
</protein>
<organism evidence="1 2">
    <name type="scientific">Prevotella pallens ATCC 700821</name>
    <dbReference type="NCBI Taxonomy" id="997353"/>
    <lineage>
        <taxon>Bacteria</taxon>
        <taxon>Pseudomonadati</taxon>
        <taxon>Bacteroidota</taxon>
        <taxon>Bacteroidia</taxon>
        <taxon>Bacteroidales</taxon>
        <taxon>Prevotellaceae</taxon>
        <taxon>Prevotella</taxon>
    </lineage>
</organism>
<gene>
    <name evidence="1" type="ORF">HMPREF9144_1583</name>
</gene>
<dbReference type="AlphaFoldDB" id="F9DIU3"/>
<dbReference type="EMBL" id="AFPY01000088">
    <property type="protein sequence ID" value="EGQ16776.1"/>
    <property type="molecule type" value="Genomic_DNA"/>
</dbReference>